<comment type="caution">
    <text evidence="1">The sequence shown here is derived from an EMBL/GenBank/DDBJ whole genome shotgun (WGS) entry which is preliminary data.</text>
</comment>
<evidence type="ECO:0000313" key="2">
    <source>
        <dbReference type="Proteomes" id="UP001279410"/>
    </source>
</evidence>
<dbReference type="Proteomes" id="UP001279410">
    <property type="component" value="Unassembled WGS sequence"/>
</dbReference>
<reference evidence="1" key="1">
    <citation type="submission" date="2022-08" db="EMBL/GenBank/DDBJ databases">
        <title>Genome sequencing of akame (Lates japonicus).</title>
        <authorList>
            <person name="Hashiguchi Y."/>
            <person name="Takahashi H."/>
        </authorList>
    </citation>
    <scope>NUCLEOTIDE SEQUENCE</scope>
    <source>
        <strain evidence="1">Kochi</strain>
    </source>
</reference>
<proteinExistence type="predicted"/>
<protein>
    <submittedName>
        <fullName evidence="1">Peroxisome proliferator-activated receptor gamma coactivator 1-alpha isoform X1</fullName>
    </submittedName>
</protein>
<name>A0AAD3MGY6_LATJO</name>
<sequence>MDGYARTEDELFSSCLLNLTWENCYEQVSGGGGSFDYLRCRLIAFLNLCTDVLLHRPGACRTRPDGPLPGEKQTTPCF</sequence>
<gene>
    <name evidence="1" type="ORF">AKAME5_000639800</name>
</gene>
<evidence type="ECO:0000313" key="1">
    <source>
        <dbReference type="EMBL" id="GLD53679.1"/>
    </source>
</evidence>
<keyword evidence="1" id="KW-0675">Receptor</keyword>
<keyword evidence="2" id="KW-1185">Reference proteome</keyword>
<dbReference type="EMBL" id="BRZM01000018">
    <property type="protein sequence ID" value="GLD53679.1"/>
    <property type="molecule type" value="Genomic_DNA"/>
</dbReference>
<organism evidence="1 2">
    <name type="scientific">Lates japonicus</name>
    <name type="common">Japanese lates</name>
    <dbReference type="NCBI Taxonomy" id="270547"/>
    <lineage>
        <taxon>Eukaryota</taxon>
        <taxon>Metazoa</taxon>
        <taxon>Chordata</taxon>
        <taxon>Craniata</taxon>
        <taxon>Vertebrata</taxon>
        <taxon>Euteleostomi</taxon>
        <taxon>Actinopterygii</taxon>
        <taxon>Neopterygii</taxon>
        <taxon>Teleostei</taxon>
        <taxon>Neoteleostei</taxon>
        <taxon>Acanthomorphata</taxon>
        <taxon>Carangaria</taxon>
        <taxon>Carangaria incertae sedis</taxon>
        <taxon>Centropomidae</taxon>
        <taxon>Lates</taxon>
    </lineage>
</organism>
<dbReference type="AlphaFoldDB" id="A0AAD3MGY6"/>
<accession>A0AAD3MGY6</accession>